<sequence>MKTLIIFSHTWFKGSKVNRALLEAAQDVKNVTIRNLEELYGQNPEKIDVKAEQKLIEECDRIVFQCPVFWFSTPPMLKAYIDRVFEHGWAYGSQGHALEGKKLQLVLSTGSPQESYKAPTIGELFLPLTAVGNYTGMDVAPIRVAYGCLTISDSDIQKLCDNYKKLLSE</sequence>
<protein>
    <submittedName>
        <fullName evidence="3">NADPH-quinone reductase (Modulator of drug activity B)</fullName>
    </submittedName>
</protein>
<dbReference type="EMBL" id="FOSF01000040">
    <property type="protein sequence ID" value="SFK22660.1"/>
    <property type="molecule type" value="Genomic_DNA"/>
</dbReference>
<proteinExistence type="predicted"/>
<name>A0A662ZAK1_9GAMM</name>
<gene>
    <name evidence="3" type="ORF">SAMN04487865_104020</name>
</gene>
<reference evidence="3 4" key="1">
    <citation type="submission" date="2016-10" db="EMBL/GenBank/DDBJ databases">
        <authorList>
            <person name="Varghese N."/>
            <person name="Submissions S."/>
        </authorList>
    </citation>
    <scope>NUCLEOTIDE SEQUENCE [LARGE SCALE GENOMIC DNA]</scope>
    <source>
        <strain evidence="3 4">22B</strain>
    </source>
</reference>
<dbReference type="InterPro" id="IPR029039">
    <property type="entry name" value="Flavoprotein-like_sf"/>
</dbReference>
<dbReference type="AlphaFoldDB" id="A0A662ZAK1"/>
<keyword evidence="1" id="KW-0560">Oxidoreductase</keyword>
<keyword evidence="4" id="KW-1185">Reference proteome</keyword>
<dbReference type="SUPFAM" id="SSF52218">
    <property type="entry name" value="Flavoproteins"/>
    <property type="match status" value="1"/>
</dbReference>
<dbReference type="GO" id="GO:0003955">
    <property type="term" value="F:NAD(P)H dehydrogenase (quinone) activity"/>
    <property type="evidence" value="ECO:0007669"/>
    <property type="project" value="TreeGrafter"/>
</dbReference>
<dbReference type="GO" id="GO:0010181">
    <property type="term" value="F:FMN binding"/>
    <property type="evidence" value="ECO:0007669"/>
    <property type="project" value="TreeGrafter"/>
</dbReference>
<dbReference type="PANTHER" id="PTHR47307">
    <property type="entry name" value="GLUTATHIONE-REGULATED POTASSIUM-EFFLUX SYSTEM ANCILLARY PROTEIN KEFG"/>
    <property type="match status" value="1"/>
</dbReference>
<dbReference type="OrthoDB" id="9798454at2"/>
<dbReference type="InterPro" id="IPR003680">
    <property type="entry name" value="Flavodoxin_fold"/>
</dbReference>
<organism evidence="3 4">
    <name type="scientific">Succinivibrio dextrinosolvens</name>
    <dbReference type="NCBI Taxonomy" id="83771"/>
    <lineage>
        <taxon>Bacteria</taxon>
        <taxon>Pseudomonadati</taxon>
        <taxon>Pseudomonadota</taxon>
        <taxon>Gammaproteobacteria</taxon>
        <taxon>Aeromonadales</taxon>
        <taxon>Succinivibrionaceae</taxon>
        <taxon>Succinivibrio</taxon>
    </lineage>
</organism>
<evidence type="ECO:0000313" key="4">
    <source>
        <dbReference type="Proteomes" id="UP000243374"/>
    </source>
</evidence>
<dbReference type="Proteomes" id="UP000243374">
    <property type="component" value="Unassembled WGS sequence"/>
</dbReference>
<evidence type="ECO:0000313" key="3">
    <source>
        <dbReference type="EMBL" id="SFK22660.1"/>
    </source>
</evidence>
<evidence type="ECO:0000256" key="1">
    <source>
        <dbReference type="ARBA" id="ARBA00023002"/>
    </source>
</evidence>
<dbReference type="Pfam" id="PF02525">
    <property type="entry name" value="Flavodoxin_2"/>
    <property type="match status" value="1"/>
</dbReference>
<dbReference type="InterPro" id="IPR046980">
    <property type="entry name" value="KefG/KefF"/>
</dbReference>
<dbReference type="RefSeq" id="WP_074841083.1">
    <property type="nucleotide sequence ID" value="NZ_CP047056.1"/>
</dbReference>
<dbReference type="Gene3D" id="3.40.50.360">
    <property type="match status" value="1"/>
</dbReference>
<accession>A0A662ZAK1</accession>
<dbReference type="GO" id="GO:0009055">
    <property type="term" value="F:electron transfer activity"/>
    <property type="evidence" value="ECO:0007669"/>
    <property type="project" value="TreeGrafter"/>
</dbReference>
<evidence type="ECO:0000259" key="2">
    <source>
        <dbReference type="Pfam" id="PF02525"/>
    </source>
</evidence>
<feature type="domain" description="Flavodoxin-like fold" evidence="2">
    <location>
        <begin position="1"/>
        <end position="165"/>
    </location>
</feature>
<dbReference type="PANTHER" id="PTHR47307:SF1">
    <property type="entry name" value="GLUTATHIONE-REGULATED POTASSIUM-EFFLUX SYSTEM ANCILLARY PROTEIN KEFG"/>
    <property type="match status" value="1"/>
</dbReference>